<dbReference type="PIRSF" id="PIRSF028304">
    <property type="entry name" value="UCP028304"/>
    <property type="match status" value="1"/>
</dbReference>
<dbReference type="Pfam" id="PF05947">
    <property type="entry name" value="T6SS_TssF"/>
    <property type="match status" value="1"/>
</dbReference>
<dbReference type="PANTHER" id="PTHR35370">
    <property type="entry name" value="CYTOPLASMIC PROTEIN-RELATED-RELATED"/>
    <property type="match status" value="1"/>
</dbReference>
<dbReference type="EMBL" id="FOPY01000017">
    <property type="protein sequence ID" value="SFI08820.1"/>
    <property type="molecule type" value="Genomic_DNA"/>
</dbReference>
<accession>A0A1I3FCA0</accession>
<dbReference type="Proteomes" id="UP000199040">
    <property type="component" value="Unassembled WGS sequence"/>
</dbReference>
<evidence type="ECO:0000313" key="1">
    <source>
        <dbReference type="EMBL" id="SFI08820.1"/>
    </source>
</evidence>
<sequence length="587" mass="67450">MLNRYYREELNFLKLQGREFAAGNPGLSRFLSERSTDPDVERLLEGFAFLTGRLREKVEDEFPELTHSLIAMLWPNYLRPVPSMTILQFTPKWHALSETQYIPRGTSVQSIPVEGTQCRFRTSHGLALHPLEHAGIESQHSRDASVIELALNVHSDQPLNSLGIDGLRLHLGGDDYTARTLYLWLSHHLRRLELEVDGERRALSRDSLRPVGFAPEQSLLPYPRNAYQGYRILQEYLCFPRAFHFFDVMELGRQLPARPGQRLILRFVLSRTLPSDIRVRDEHVVLHCTPAINLFQHDADPIDYTGERSEYRIRPDSRQPSHHEVFSVDHVTGWLEQPTGKQRGELRRYVPFESFEHQIERGRDRIALYYRLRTRHSLRGDGFDHDIAFVRGDEQACLGAREAVSLSLTCSNRDLPERLAVGDICQPREDTPAFADVTNLTRPTPALRPALDGSLLWTLISNLSLNYLSLLDRDALCAVLRAYDFRALLDRQSERVAQRRLEGILAIDTQPIDRLHRGLPVRGLRSVMTLDPDAFGDEGALYLFGSVLARFFSLYASINSFHELEIINQSNRERYTWTSQPGQQPLM</sequence>
<organism evidence="1 2">
    <name type="scientific">Modicisalibacter xianhensis</name>
    <dbReference type="NCBI Taxonomy" id="442341"/>
    <lineage>
        <taxon>Bacteria</taxon>
        <taxon>Pseudomonadati</taxon>
        <taxon>Pseudomonadota</taxon>
        <taxon>Gammaproteobacteria</taxon>
        <taxon>Oceanospirillales</taxon>
        <taxon>Halomonadaceae</taxon>
        <taxon>Modicisalibacter</taxon>
    </lineage>
</organism>
<dbReference type="InterPro" id="IPR010272">
    <property type="entry name" value="T6SS_TssF"/>
</dbReference>
<evidence type="ECO:0000313" key="2">
    <source>
        <dbReference type="Proteomes" id="UP000199040"/>
    </source>
</evidence>
<dbReference type="NCBIfam" id="TIGR03359">
    <property type="entry name" value="VI_chp_6"/>
    <property type="match status" value="1"/>
</dbReference>
<keyword evidence="2" id="KW-1185">Reference proteome</keyword>
<proteinExistence type="predicted"/>
<protein>
    <submittedName>
        <fullName evidence="1">Type VI secretion system protein ImpG</fullName>
    </submittedName>
</protein>
<dbReference type="AlphaFoldDB" id="A0A1I3FCA0"/>
<dbReference type="PANTHER" id="PTHR35370:SF4">
    <property type="entry name" value="TYPE VI SECRETION SYSTEM BASEPLATE SUBUNIT TSSF"/>
    <property type="match status" value="1"/>
</dbReference>
<reference evidence="1 2" key="1">
    <citation type="submission" date="2016-10" db="EMBL/GenBank/DDBJ databases">
        <authorList>
            <person name="de Groot N.N."/>
        </authorList>
    </citation>
    <scope>NUCLEOTIDE SEQUENCE [LARGE SCALE GENOMIC DNA]</scope>
    <source>
        <strain evidence="1 2">CGMCC 1.6848</strain>
    </source>
</reference>
<name>A0A1I3FCA0_9GAMM</name>
<dbReference type="STRING" id="442341.SAMN04487959_11735"/>
<dbReference type="RefSeq" id="WP_092849526.1">
    <property type="nucleotide sequence ID" value="NZ_FOPY01000017.1"/>
</dbReference>
<gene>
    <name evidence="1" type="ORF">SAMN04487959_11735</name>
</gene>